<protein>
    <submittedName>
        <fullName evidence="5">Peptide/nickel transport system substrate-binding protein</fullName>
    </submittedName>
</protein>
<dbReference type="AlphaFoldDB" id="A0A1M6RXM3"/>
<organism evidence="5 6">
    <name type="scientific">Hymenobacter psychrotolerans DSM 18569</name>
    <dbReference type="NCBI Taxonomy" id="1121959"/>
    <lineage>
        <taxon>Bacteria</taxon>
        <taxon>Pseudomonadati</taxon>
        <taxon>Bacteroidota</taxon>
        <taxon>Cytophagia</taxon>
        <taxon>Cytophagales</taxon>
        <taxon>Hymenobacteraceae</taxon>
        <taxon>Hymenobacter</taxon>
    </lineage>
</organism>
<evidence type="ECO:0000256" key="1">
    <source>
        <dbReference type="ARBA" id="ARBA00005695"/>
    </source>
</evidence>
<accession>A0A1M6RXM3</accession>
<dbReference type="SUPFAM" id="SSF53850">
    <property type="entry name" value="Periplasmic binding protein-like II"/>
    <property type="match status" value="1"/>
</dbReference>
<dbReference type="Gene3D" id="3.10.105.10">
    <property type="entry name" value="Dipeptide-binding Protein, Domain 3"/>
    <property type="match status" value="1"/>
</dbReference>
<dbReference type="STRING" id="1121959.SAMN02746009_00822"/>
<dbReference type="GO" id="GO:0043190">
    <property type="term" value="C:ATP-binding cassette (ABC) transporter complex"/>
    <property type="evidence" value="ECO:0007669"/>
    <property type="project" value="InterPro"/>
</dbReference>
<dbReference type="GO" id="GO:0030288">
    <property type="term" value="C:outer membrane-bounded periplasmic space"/>
    <property type="evidence" value="ECO:0007669"/>
    <property type="project" value="UniProtKB-ARBA"/>
</dbReference>
<feature type="domain" description="Solute-binding protein family 5" evidence="4">
    <location>
        <begin position="21"/>
        <end position="423"/>
    </location>
</feature>
<dbReference type="InterPro" id="IPR030678">
    <property type="entry name" value="Peptide/Ni-bd"/>
</dbReference>
<dbReference type="InterPro" id="IPR000914">
    <property type="entry name" value="SBP_5_dom"/>
</dbReference>
<dbReference type="Pfam" id="PF00496">
    <property type="entry name" value="SBP_bac_5"/>
    <property type="match status" value="1"/>
</dbReference>
<dbReference type="CDD" id="cd00995">
    <property type="entry name" value="PBP2_NikA_DppA_OppA_like"/>
    <property type="match status" value="1"/>
</dbReference>
<evidence type="ECO:0000313" key="5">
    <source>
        <dbReference type="EMBL" id="SHK37191.1"/>
    </source>
</evidence>
<keyword evidence="6" id="KW-1185">Reference proteome</keyword>
<name>A0A1M6RXM3_9BACT</name>
<dbReference type="PANTHER" id="PTHR30290">
    <property type="entry name" value="PERIPLASMIC BINDING COMPONENT OF ABC TRANSPORTER"/>
    <property type="match status" value="1"/>
</dbReference>
<dbReference type="GO" id="GO:1904680">
    <property type="term" value="F:peptide transmembrane transporter activity"/>
    <property type="evidence" value="ECO:0007669"/>
    <property type="project" value="TreeGrafter"/>
</dbReference>
<comment type="similarity">
    <text evidence="1">Belongs to the bacterial solute-binding protein 5 family.</text>
</comment>
<sequence length="523" mass="59002">MEVINLLHCSLLISNPDSQAIVPWLVESLPAITQQDSLFRLSYRLRPEATWDNGLPVLARDVAFTLRVLNCPGLPTEFARAQYGFVRDIELDKTDPRRFTLLCSSASPDIVLASGDYSILPEYSLDSAGTFRAVPLPLLRSDTAEALRRYPALRAFAARYQQAQLGRHPERLPGCGPYRLKSWESNRYLVLERKPNWWADTLASAPPWLQAKAPRIDYQVIPDNATAILALRSGSLDLYPMPPAHDFNRLKASADTARLAFYATDSYDMLVAGFNTERPHLQDAATRRALSLLFNIPDLMQATHPGLAYRSVSLINPHDRLAYQDSLPDLHFSPAEAQRLLRLAGWQRRADGRWWRGSMGPLALQFSYQAGATEHETIALQFRASAASLGIPVQLRPAEAGMFRQQLQAGTTDLFIRRTSGNPFGYNFTPLLHTRGIGLYNYSRFSHPKADRLIEAIVAEPDPRRHARLLKRFQELLRQESPLVVLYFTRNRLIATRQLQAVRPLSVRPGYDVLSLQLTSPQP</sequence>
<dbReference type="Proteomes" id="UP000183947">
    <property type="component" value="Unassembled WGS sequence"/>
</dbReference>
<evidence type="ECO:0000256" key="2">
    <source>
        <dbReference type="ARBA" id="ARBA00022448"/>
    </source>
</evidence>
<dbReference type="InterPro" id="IPR039424">
    <property type="entry name" value="SBP_5"/>
</dbReference>
<proteinExistence type="inferred from homology"/>
<dbReference type="PANTHER" id="PTHR30290:SF9">
    <property type="entry name" value="OLIGOPEPTIDE-BINDING PROTEIN APPA"/>
    <property type="match status" value="1"/>
</dbReference>
<gene>
    <name evidence="5" type="ORF">SAMN02746009_00822</name>
</gene>
<evidence type="ECO:0000259" key="4">
    <source>
        <dbReference type="Pfam" id="PF00496"/>
    </source>
</evidence>
<dbReference type="Gene3D" id="3.40.190.10">
    <property type="entry name" value="Periplasmic binding protein-like II"/>
    <property type="match status" value="1"/>
</dbReference>
<keyword evidence="3" id="KW-0732">Signal</keyword>
<dbReference type="GO" id="GO:0015833">
    <property type="term" value="P:peptide transport"/>
    <property type="evidence" value="ECO:0007669"/>
    <property type="project" value="TreeGrafter"/>
</dbReference>
<evidence type="ECO:0000256" key="3">
    <source>
        <dbReference type="ARBA" id="ARBA00022729"/>
    </source>
</evidence>
<reference evidence="6" key="1">
    <citation type="submission" date="2016-11" db="EMBL/GenBank/DDBJ databases">
        <authorList>
            <person name="Varghese N."/>
            <person name="Submissions S."/>
        </authorList>
    </citation>
    <scope>NUCLEOTIDE SEQUENCE [LARGE SCALE GENOMIC DNA]</scope>
    <source>
        <strain evidence="6">DSM 18569</strain>
    </source>
</reference>
<keyword evidence="2" id="KW-0813">Transport</keyword>
<dbReference type="PIRSF" id="PIRSF002741">
    <property type="entry name" value="MppA"/>
    <property type="match status" value="1"/>
</dbReference>
<evidence type="ECO:0000313" key="6">
    <source>
        <dbReference type="Proteomes" id="UP000183947"/>
    </source>
</evidence>
<dbReference type="EMBL" id="FRAS01000002">
    <property type="protein sequence ID" value="SHK37191.1"/>
    <property type="molecule type" value="Genomic_DNA"/>
</dbReference>